<evidence type="ECO:0000313" key="4">
    <source>
        <dbReference type="Proteomes" id="UP000242877"/>
    </source>
</evidence>
<feature type="region of interest" description="Disordered" evidence="1">
    <location>
        <begin position="627"/>
        <end position="701"/>
    </location>
</feature>
<feature type="compositionally biased region" description="Polar residues" evidence="1">
    <location>
        <begin position="434"/>
        <end position="450"/>
    </location>
</feature>
<dbReference type="EMBL" id="AZGZ01000002">
    <property type="protein sequence ID" value="KZZ97246.1"/>
    <property type="molecule type" value="Genomic_DNA"/>
</dbReference>
<dbReference type="Proteomes" id="UP000242877">
    <property type="component" value="Unassembled WGS sequence"/>
</dbReference>
<dbReference type="Pfam" id="PF12752">
    <property type="entry name" value="SUZ"/>
    <property type="match status" value="1"/>
</dbReference>
<dbReference type="OrthoDB" id="278430at2759"/>
<dbReference type="PANTHER" id="PTHR15672:SF8">
    <property type="entry name" value="PROTEIN ENCORE"/>
    <property type="match status" value="1"/>
</dbReference>
<dbReference type="Gene3D" id="3.30.1370.50">
    <property type="entry name" value="R3H-like domain"/>
    <property type="match status" value="1"/>
</dbReference>
<keyword evidence="4" id="KW-1185">Reference proteome</keyword>
<sequence length="701" mass="75579">MSDAANSRRSLTANNASNKDSHTTTLAPSNLDADAGAATTANQIEGHADFAALSKQVDKLHINGGEERNASENTSPQNGVQAQSVQADGSACGYTSSIKINSPDNKSMVSTTTCTMDEKESLRPDDSASVQATEDDDNISTTLSANNPRPGDAFSMQKNSVNGAPFSPHGYPLEPDEKLIDAMNSPKDRLLVLQLEKRIIDFIRNSSEQSLELPPSNAFGRLPTPLSVLVANNTKTPPPTAPPMKIMRRAPLSSSAPGSGAASSAPSKATSETEGDDAGSSSEALSARDRAAMSREEREAKYQAARERIFRDFPESRSPTSNDRANDSSQSGSASGRRKETKQKTPHDDSFDARSEYNVYYPGIHFPPGQQPFNGAAPGVPFASPPQFAHVPPPMNHPIAYPVNAQNNGVYPGTGGMISTPQGPLGYTAPPPSQQSWQSRIPPQPTAYPSATPPYNQGRPFNQPLPTVRSSPAAPYAMPNTNSYGRPQQYWLPPQGAPGYQQAPTQPQRHIPPVNWPQAYSQPPFSNQFTYDHTGGNPSFNPRMGRGNFGKPPTPMHHNRPAPFNPHTHSFVSGGQNGPPAYANNGAMHPDFYHQPHPAHMWQDHDKYNDGRRLSFNTYGVPTRIDKGSLAKWGTPSHLPPKPPPPSDAPGFNNKDRPEQSPQTEILHQQQPPLAYSSSTMSTHGPVLVVGSNGMQKPRDS</sequence>
<dbReference type="InterPro" id="IPR036867">
    <property type="entry name" value="R3H_dom_sf"/>
</dbReference>
<dbReference type="VEuPathDB" id="FungiDB:AAP_00889"/>
<comment type="caution">
    <text evidence="3">The sequence shown here is derived from an EMBL/GenBank/DDBJ whole genome shotgun (WGS) entry which is preliminary data.</text>
</comment>
<feature type="compositionally biased region" description="Low complexity" evidence="1">
    <location>
        <begin position="253"/>
        <end position="267"/>
    </location>
</feature>
<gene>
    <name evidence="3" type="ORF">AAP_00889</name>
</gene>
<organism evidence="3 4">
    <name type="scientific">Ascosphaera apis ARSEF 7405</name>
    <dbReference type="NCBI Taxonomy" id="392613"/>
    <lineage>
        <taxon>Eukaryota</taxon>
        <taxon>Fungi</taxon>
        <taxon>Dikarya</taxon>
        <taxon>Ascomycota</taxon>
        <taxon>Pezizomycotina</taxon>
        <taxon>Eurotiomycetes</taxon>
        <taxon>Eurotiomycetidae</taxon>
        <taxon>Onygenales</taxon>
        <taxon>Ascosphaeraceae</taxon>
        <taxon>Ascosphaera</taxon>
    </lineage>
</organism>
<feature type="region of interest" description="Disordered" evidence="1">
    <location>
        <begin position="232"/>
        <end position="353"/>
    </location>
</feature>
<feature type="compositionally biased region" description="Polar residues" evidence="1">
    <location>
        <begin position="1"/>
        <end position="28"/>
    </location>
</feature>
<feature type="region of interest" description="Disordered" evidence="1">
    <location>
        <begin position="66"/>
        <end position="149"/>
    </location>
</feature>
<feature type="compositionally biased region" description="Basic and acidic residues" evidence="1">
    <location>
        <begin position="286"/>
        <end position="315"/>
    </location>
</feature>
<dbReference type="AlphaFoldDB" id="A0A168D0W6"/>
<evidence type="ECO:0000313" key="3">
    <source>
        <dbReference type="EMBL" id="KZZ97246.1"/>
    </source>
</evidence>
<feature type="compositionally biased region" description="Basic and acidic residues" evidence="1">
    <location>
        <begin position="116"/>
        <end position="126"/>
    </location>
</feature>
<dbReference type="SUPFAM" id="SSF82708">
    <property type="entry name" value="R3H domain"/>
    <property type="match status" value="1"/>
</dbReference>
<feature type="domain" description="SUZ" evidence="2">
    <location>
        <begin position="221"/>
        <end position="314"/>
    </location>
</feature>
<name>A0A168D0W6_9EURO</name>
<evidence type="ECO:0000256" key="1">
    <source>
        <dbReference type="SAM" id="MobiDB-lite"/>
    </source>
</evidence>
<feature type="compositionally biased region" description="Basic and acidic residues" evidence="1">
    <location>
        <begin position="342"/>
        <end position="353"/>
    </location>
</feature>
<dbReference type="GO" id="GO:0006012">
    <property type="term" value="P:galactose metabolic process"/>
    <property type="evidence" value="ECO:0007669"/>
    <property type="project" value="TreeGrafter"/>
</dbReference>
<proteinExistence type="predicted"/>
<feature type="compositionally biased region" description="Polar residues" evidence="1">
    <location>
        <begin position="71"/>
        <end position="115"/>
    </location>
</feature>
<dbReference type="PROSITE" id="PS51673">
    <property type="entry name" value="SUZ"/>
    <property type="match status" value="1"/>
</dbReference>
<feature type="compositionally biased region" description="Pro residues" evidence="1">
    <location>
        <begin position="638"/>
        <end position="648"/>
    </location>
</feature>
<feature type="compositionally biased region" description="Polar residues" evidence="1">
    <location>
        <begin position="317"/>
        <end position="334"/>
    </location>
</feature>
<dbReference type="CDD" id="cd02642">
    <property type="entry name" value="R3H_encore_like"/>
    <property type="match status" value="1"/>
</dbReference>
<feature type="region of interest" description="Disordered" evidence="1">
    <location>
        <begin position="1"/>
        <end position="31"/>
    </location>
</feature>
<dbReference type="InterPro" id="IPR024771">
    <property type="entry name" value="SUZ"/>
</dbReference>
<protein>
    <recommendedName>
        <fullName evidence="2">SUZ domain-containing protein</fullName>
    </recommendedName>
</protein>
<evidence type="ECO:0000259" key="2">
    <source>
        <dbReference type="PROSITE" id="PS51673"/>
    </source>
</evidence>
<dbReference type="PANTHER" id="PTHR15672">
    <property type="entry name" value="CAMP-REGULATED PHOSPHOPROTEIN 21 RELATED R3H DOMAIN CONTAINING PROTEIN"/>
    <property type="match status" value="1"/>
</dbReference>
<dbReference type="InterPro" id="IPR051937">
    <property type="entry name" value="R3H_domain_containing"/>
</dbReference>
<dbReference type="GO" id="GO:0003676">
    <property type="term" value="F:nucleic acid binding"/>
    <property type="evidence" value="ECO:0007669"/>
    <property type="project" value="InterPro"/>
</dbReference>
<accession>A0A168D0W6</accession>
<feature type="region of interest" description="Disordered" evidence="1">
    <location>
        <begin position="413"/>
        <end position="450"/>
    </location>
</feature>
<feature type="compositionally biased region" description="Polar residues" evidence="1">
    <location>
        <begin position="660"/>
        <end position="683"/>
    </location>
</feature>
<reference evidence="3 4" key="1">
    <citation type="journal article" date="2016" name="Genome Biol. Evol.">
        <title>Divergent and convergent evolution of fungal pathogenicity.</title>
        <authorList>
            <person name="Shang Y."/>
            <person name="Xiao G."/>
            <person name="Zheng P."/>
            <person name="Cen K."/>
            <person name="Zhan S."/>
            <person name="Wang C."/>
        </authorList>
    </citation>
    <scope>NUCLEOTIDE SEQUENCE [LARGE SCALE GENOMIC DNA]</scope>
    <source>
        <strain evidence="3 4">ARSEF 7405</strain>
    </source>
</reference>